<dbReference type="OrthoDB" id="4932908at2"/>
<keyword evidence="5" id="KW-0812">Transmembrane</keyword>
<dbReference type="RefSeq" id="WP_116180422.1">
    <property type="nucleotide sequence ID" value="NZ_CP144375.1"/>
</dbReference>
<evidence type="ECO:0000256" key="5">
    <source>
        <dbReference type="SAM" id="Phobius"/>
    </source>
</evidence>
<reference evidence="6 7" key="1">
    <citation type="submission" date="2018-08" db="EMBL/GenBank/DDBJ databases">
        <title>Genomic Encyclopedia of Archaeal and Bacterial Type Strains, Phase II (KMG-II): from individual species to whole genera.</title>
        <authorList>
            <person name="Goeker M."/>
        </authorList>
    </citation>
    <scope>NUCLEOTIDE SEQUENCE [LARGE SCALE GENOMIC DNA]</scope>
    <source>
        <strain evidence="6 7">DSM 45791</strain>
    </source>
</reference>
<evidence type="ECO:0000256" key="3">
    <source>
        <dbReference type="SAM" id="Coils"/>
    </source>
</evidence>
<evidence type="ECO:0000256" key="2">
    <source>
        <dbReference type="ARBA" id="ARBA00023054"/>
    </source>
</evidence>
<proteinExistence type="predicted"/>
<evidence type="ECO:0000256" key="4">
    <source>
        <dbReference type="SAM" id="MobiDB-lite"/>
    </source>
</evidence>
<evidence type="ECO:0000313" key="7">
    <source>
        <dbReference type="Proteomes" id="UP000256269"/>
    </source>
</evidence>
<feature type="coiled-coil region" evidence="3">
    <location>
        <begin position="138"/>
        <end position="183"/>
    </location>
</feature>
<dbReference type="Gene3D" id="2.40.50.100">
    <property type="match status" value="1"/>
</dbReference>
<dbReference type="GO" id="GO:0030313">
    <property type="term" value="C:cell envelope"/>
    <property type="evidence" value="ECO:0007669"/>
    <property type="project" value="UniProtKB-SubCell"/>
</dbReference>
<dbReference type="PANTHER" id="PTHR32347">
    <property type="entry name" value="EFFLUX SYSTEM COMPONENT YKNX-RELATED"/>
    <property type="match status" value="1"/>
</dbReference>
<keyword evidence="2 3" id="KW-0175">Coiled coil</keyword>
<dbReference type="AlphaFoldDB" id="A0A3E0GX84"/>
<protein>
    <submittedName>
        <fullName evidence="6">Multidrug resistance efflux pump</fullName>
    </submittedName>
</protein>
<keyword evidence="7" id="KW-1185">Reference proteome</keyword>
<organism evidence="6 7">
    <name type="scientific">Kutzneria buriramensis</name>
    <dbReference type="NCBI Taxonomy" id="1045776"/>
    <lineage>
        <taxon>Bacteria</taxon>
        <taxon>Bacillati</taxon>
        <taxon>Actinomycetota</taxon>
        <taxon>Actinomycetes</taxon>
        <taxon>Pseudonocardiales</taxon>
        <taxon>Pseudonocardiaceae</taxon>
        <taxon>Kutzneria</taxon>
    </lineage>
</organism>
<evidence type="ECO:0000256" key="1">
    <source>
        <dbReference type="ARBA" id="ARBA00004196"/>
    </source>
</evidence>
<dbReference type="Proteomes" id="UP000256269">
    <property type="component" value="Unassembled WGS sequence"/>
</dbReference>
<keyword evidence="5" id="KW-1133">Transmembrane helix</keyword>
<dbReference type="Gene3D" id="1.10.287.470">
    <property type="entry name" value="Helix hairpin bin"/>
    <property type="match status" value="1"/>
</dbReference>
<accession>A0A3E0GX84</accession>
<dbReference type="SUPFAM" id="SSF111369">
    <property type="entry name" value="HlyD-like secretion proteins"/>
    <property type="match status" value="1"/>
</dbReference>
<dbReference type="Gene3D" id="2.40.30.170">
    <property type="match status" value="1"/>
</dbReference>
<sequence>MARQARVRGMNAAADLTPNLNGHDKEFPHSSVRQLLVAVAILSGGGVLAYFTYADVSARSSFVGAVQPQQTLNLDFTQTGRIQDVMVRAGETVKKGQPLATQDQAMAKATLADAQAVLAAAQAKVAALQTPALTEAARQNLDLQVAKANAQLSGAQRASADATSEANTQVAQAQQAVTDAQANYDTDNAQLTSLCGPDSDTDKTYCLNLRSQVQKGSTAIANANANLTHTKASATQLRDTAANAVTSAQSALALTQNQRAAASDPASPADISSAQSGVASAQTAADQAKHTLDQLTLTSPIDGVIANVGGVPGELDGTTGVHGFAGPQSVQPAQAPAFSLFPPADGGGSQNTGAANQHPLITIVSTASDAIAQVAESAMPRLKPGSKARVTVNALRQTVDGTVEQVIPMPIDQSGGVEYAVRTSVPRWPDGTTSGMSLSVVFP</sequence>
<feature type="region of interest" description="Disordered" evidence="4">
    <location>
        <begin position="256"/>
        <end position="278"/>
    </location>
</feature>
<name>A0A3E0GX84_9PSEU</name>
<dbReference type="EMBL" id="QUNO01000020">
    <property type="protein sequence ID" value="REH33000.1"/>
    <property type="molecule type" value="Genomic_DNA"/>
</dbReference>
<gene>
    <name evidence="6" type="ORF">BCF44_12072</name>
</gene>
<evidence type="ECO:0000313" key="6">
    <source>
        <dbReference type="EMBL" id="REH33000.1"/>
    </source>
</evidence>
<feature type="transmembrane region" description="Helical" evidence="5">
    <location>
        <begin position="35"/>
        <end position="53"/>
    </location>
</feature>
<keyword evidence="5" id="KW-0472">Membrane</keyword>
<comment type="caution">
    <text evidence="6">The sequence shown here is derived from an EMBL/GenBank/DDBJ whole genome shotgun (WGS) entry which is preliminary data.</text>
</comment>
<dbReference type="PANTHER" id="PTHR32347:SF23">
    <property type="entry name" value="BLL5650 PROTEIN"/>
    <property type="match status" value="1"/>
</dbReference>
<comment type="subcellular location">
    <subcellularLocation>
        <location evidence="1">Cell envelope</location>
    </subcellularLocation>
</comment>
<feature type="compositionally biased region" description="Low complexity" evidence="4">
    <location>
        <begin position="260"/>
        <end position="274"/>
    </location>
</feature>
<dbReference type="InterPro" id="IPR050465">
    <property type="entry name" value="UPF0194_transport"/>
</dbReference>